<sequence>MRWPLAVRAAAWLLGLLFAFAAAAASPSRPAPVVLADGAPTIAADPLALGWLDESGTATLDDVIRSPDKLAPVQADVVHRLKPGNALWLRLRLLRSEGDHQQWLLVVANPLVDRVDVWQSDGNGGWRRQTAGDTIAVERWPEAGRYPSFRLELPGGQARDVYVQVRSALATSVPMRLATDAAHGQQQQLEYMVLGGAFGALLLLIATCAAQSWAYRDRGYTWYAVYAALSTLSVMAYTGVAAHFLWPQANAWADQAPGVTAFLAAGAAILFVRHLTGVPTRHPRLSRVSLVAGWAGLALAPAYLFVERQQALDALAVYFTLVTALNVLSAWLAWRRQDVVGGWVLLAYVPLAIGLTAAMLRLLGWLPVSTLTLYGIVAAIVVEVPMLLIALSIRTRDRHGAQIREQALSSQDALTGLLAPHLFHDRLRQVVSRHKREREDAAIAFIDLVNYARIKQHLGPTVAEQSLLRSVIKLRRLVRDVDTVARVGESRFGLIMEGIGSRAVVTDRAARLIAAGLMPLQGLKPEVTLQFHIGAVLLRDRAVEADELPLELGALLASMSPRTRRPIRFLKPEETMPAPLESESAGGPGADSELDAAPAPVPAALSRTPTPL</sequence>
<dbReference type="OrthoDB" id="8871637at2"/>
<dbReference type="InterPro" id="IPR043128">
    <property type="entry name" value="Rev_trsase/Diguanyl_cyclase"/>
</dbReference>
<feature type="domain" description="GGDEF" evidence="4">
    <location>
        <begin position="439"/>
        <end position="572"/>
    </location>
</feature>
<dbReference type="NCBIfam" id="TIGR00254">
    <property type="entry name" value="GGDEF"/>
    <property type="match status" value="1"/>
</dbReference>
<dbReference type="Pfam" id="PF07696">
    <property type="entry name" value="7TMR-DISMED2"/>
    <property type="match status" value="1"/>
</dbReference>
<feature type="transmembrane region" description="Helical" evidence="2">
    <location>
        <begin position="222"/>
        <end position="246"/>
    </location>
</feature>
<dbReference type="Proteomes" id="UP000297839">
    <property type="component" value="Unassembled WGS sequence"/>
</dbReference>
<keyword evidence="2" id="KW-1133">Transmembrane helix</keyword>
<feature type="transmembrane region" description="Helical" evidence="2">
    <location>
        <begin position="191"/>
        <end position="210"/>
    </location>
</feature>
<evidence type="ECO:0000313" key="5">
    <source>
        <dbReference type="EMBL" id="TFZ03642.1"/>
    </source>
</evidence>
<feature type="transmembrane region" description="Helical" evidence="2">
    <location>
        <begin position="312"/>
        <end position="333"/>
    </location>
</feature>
<feature type="transmembrane region" description="Helical" evidence="2">
    <location>
        <begin position="372"/>
        <end position="393"/>
    </location>
</feature>
<dbReference type="InterPro" id="IPR052155">
    <property type="entry name" value="Biofilm_reg_signaling"/>
</dbReference>
<evidence type="ECO:0000313" key="6">
    <source>
        <dbReference type="Proteomes" id="UP000297839"/>
    </source>
</evidence>
<dbReference type="InterPro" id="IPR029787">
    <property type="entry name" value="Nucleotide_cyclase"/>
</dbReference>
<organism evidence="5 6">
    <name type="scientific">Ramlibacter humi</name>
    <dbReference type="NCBI Taxonomy" id="2530451"/>
    <lineage>
        <taxon>Bacteria</taxon>
        <taxon>Pseudomonadati</taxon>
        <taxon>Pseudomonadota</taxon>
        <taxon>Betaproteobacteria</taxon>
        <taxon>Burkholderiales</taxon>
        <taxon>Comamonadaceae</taxon>
        <taxon>Ramlibacter</taxon>
    </lineage>
</organism>
<dbReference type="PANTHER" id="PTHR44757:SF2">
    <property type="entry name" value="BIOFILM ARCHITECTURE MAINTENANCE PROTEIN MBAA"/>
    <property type="match status" value="1"/>
</dbReference>
<keyword evidence="6" id="KW-1185">Reference proteome</keyword>
<dbReference type="Pfam" id="PF07695">
    <property type="entry name" value="7TMR-DISM_7TM"/>
    <property type="match status" value="1"/>
</dbReference>
<name>A0A4Z0BY82_9BURK</name>
<comment type="caution">
    <text evidence="5">The sequence shown here is derived from an EMBL/GenBank/DDBJ whole genome shotgun (WGS) entry which is preliminary data.</text>
</comment>
<evidence type="ECO:0000256" key="1">
    <source>
        <dbReference type="SAM" id="MobiDB-lite"/>
    </source>
</evidence>
<dbReference type="PANTHER" id="PTHR44757">
    <property type="entry name" value="DIGUANYLATE CYCLASE DGCP"/>
    <property type="match status" value="1"/>
</dbReference>
<reference evidence="5 6" key="1">
    <citation type="submission" date="2019-03" db="EMBL/GenBank/DDBJ databases">
        <title>Ramlibacter sp. 18x22-1, whole genome shotgun sequence.</title>
        <authorList>
            <person name="Zhang X."/>
            <person name="Feng G."/>
            <person name="Zhu H."/>
        </authorList>
    </citation>
    <scope>NUCLEOTIDE SEQUENCE [LARGE SCALE GENOMIC DNA]</scope>
    <source>
        <strain evidence="5 6">18x22-1</strain>
    </source>
</reference>
<accession>A0A4Z0BY82</accession>
<dbReference type="PROSITE" id="PS50887">
    <property type="entry name" value="GGDEF"/>
    <property type="match status" value="1"/>
</dbReference>
<dbReference type="Gene3D" id="3.30.70.270">
    <property type="match status" value="1"/>
</dbReference>
<gene>
    <name evidence="5" type="ORF">EZ216_08230</name>
</gene>
<dbReference type="EMBL" id="SMLK01000002">
    <property type="protein sequence ID" value="TFZ03642.1"/>
    <property type="molecule type" value="Genomic_DNA"/>
</dbReference>
<proteinExistence type="predicted"/>
<feature type="transmembrane region" description="Helical" evidence="2">
    <location>
        <begin position="345"/>
        <end position="366"/>
    </location>
</feature>
<dbReference type="InterPro" id="IPR000160">
    <property type="entry name" value="GGDEF_dom"/>
</dbReference>
<dbReference type="Pfam" id="PF00990">
    <property type="entry name" value="GGDEF"/>
    <property type="match status" value="1"/>
</dbReference>
<dbReference type="SUPFAM" id="SSF55073">
    <property type="entry name" value="Nucleotide cyclase"/>
    <property type="match status" value="1"/>
</dbReference>
<feature type="transmembrane region" description="Helical" evidence="2">
    <location>
        <begin position="288"/>
        <end position="306"/>
    </location>
</feature>
<feature type="region of interest" description="Disordered" evidence="1">
    <location>
        <begin position="568"/>
        <end position="612"/>
    </location>
</feature>
<dbReference type="AlphaFoldDB" id="A0A4Z0BY82"/>
<feature type="signal peptide" evidence="3">
    <location>
        <begin position="1"/>
        <end position="24"/>
    </location>
</feature>
<feature type="chain" id="PRO_5021255735" evidence="3">
    <location>
        <begin position="25"/>
        <end position="612"/>
    </location>
</feature>
<dbReference type="InterPro" id="IPR011622">
    <property type="entry name" value="7TMR_DISM_rcpt_extracell_dom2"/>
</dbReference>
<keyword evidence="3" id="KW-0732">Signal</keyword>
<evidence type="ECO:0000256" key="3">
    <source>
        <dbReference type="SAM" id="SignalP"/>
    </source>
</evidence>
<dbReference type="InterPro" id="IPR011623">
    <property type="entry name" value="7TMR_DISM_rcpt_extracell_dom1"/>
</dbReference>
<feature type="transmembrane region" description="Helical" evidence="2">
    <location>
        <begin position="258"/>
        <end position="276"/>
    </location>
</feature>
<dbReference type="RefSeq" id="WP_135249267.1">
    <property type="nucleotide sequence ID" value="NZ_SMLK01000002.1"/>
</dbReference>
<keyword evidence="2" id="KW-0472">Membrane</keyword>
<evidence type="ECO:0000259" key="4">
    <source>
        <dbReference type="PROSITE" id="PS50887"/>
    </source>
</evidence>
<dbReference type="SMART" id="SM00267">
    <property type="entry name" value="GGDEF"/>
    <property type="match status" value="1"/>
</dbReference>
<protein>
    <submittedName>
        <fullName evidence="5">Diguanylate cyclase</fullName>
    </submittedName>
</protein>
<dbReference type="Gene3D" id="2.60.40.2380">
    <property type="match status" value="1"/>
</dbReference>
<evidence type="ECO:0000256" key="2">
    <source>
        <dbReference type="SAM" id="Phobius"/>
    </source>
</evidence>
<keyword evidence="2" id="KW-0812">Transmembrane</keyword>